<evidence type="ECO:0000313" key="4">
    <source>
        <dbReference type="Proteomes" id="UP000041254"/>
    </source>
</evidence>
<dbReference type="InterPro" id="IPR053143">
    <property type="entry name" value="Arylsulfate_ST"/>
</dbReference>
<organism evidence="3 4">
    <name type="scientific">Vitrella brassicaformis (strain CCMP3155)</name>
    <dbReference type="NCBI Taxonomy" id="1169540"/>
    <lineage>
        <taxon>Eukaryota</taxon>
        <taxon>Sar</taxon>
        <taxon>Alveolata</taxon>
        <taxon>Colpodellida</taxon>
        <taxon>Vitrellaceae</taxon>
        <taxon>Vitrella</taxon>
    </lineage>
</organism>
<feature type="signal peptide" evidence="2">
    <location>
        <begin position="1"/>
        <end position="18"/>
    </location>
</feature>
<dbReference type="PANTHER" id="PTHR35340:SF5">
    <property type="entry name" value="ASST-DOMAIN-CONTAINING PROTEIN"/>
    <property type="match status" value="1"/>
</dbReference>
<reference evidence="3 4" key="1">
    <citation type="submission" date="2014-11" db="EMBL/GenBank/DDBJ databases">
        <authorList>
            <person name="Zhu J."/>
            <person name="Qi W."/>
            <person name="Song R."/>
        </authorList>
    </citation>
    <scope>NUCLEOTIDE SEQUENCE [LARGE SCALE GENOMIC DNA]</scope>
</reference>
<evidence type="ECO:0000313" key="3">
    <source>
        <dbReference type="EMBL" id="CEL92692.1"/>
    </source>
</evidence>
<evidence type="ECO:0000256" key="1">
    <source>
        <dbReference type="SAM" id="MobiDB-lite"/>
    </source>
</evidence>
<dbReference type="GO" id="GO:0004062">
    <property type="term" value="F:aryl sulfotransferase activity"/>
    <property type="evidence" value="ECO:0007669"/>
    <property type="project" value="InterPro"/>
</dbReference>
<name>A0A0G4E9U4_VITBC</name>
<dbReference type="InParanoid" id="A0A0G4E9U4"/>
<feature type="chain" id="PRO_5005187443" evidence="2">
    <location>
        <begin position="19"/>
        <end position="867"/>
    </location>
</feature>
<dbReference type="Proteomes" id="UP000041254">
    <property type="component" value="Unassembled WGS sequence"/>
</dbReference>
<keyword evidence="2" id="KW-0732">Signal</keyword>
<keyword evidence="4" id="KW-1185">Reference proteome</keyword>
<dbReference type="EMBL" id="CDMY01000098">
    <property type="protein sequence ID" value="CEL92692.1"/>
    <property type="molecule type" value="Genomic_DNA"/>
</dbReference>
<feature type="compositionally biased region" description="Gly residues" evidence="1">
    <location>
        <begin position="841"/>
        <end position="867"/>
    </location>
</feature>
<dbReference type="PANTHER" id="PTHR35340">
    <property type="entry name" value="PQQ ENZYME REPEAT PROTEIN-RELATED"/>
    <property type="match status" value="1"/>
</dbReference>
<dbReference type="PhylomeDB" id="A0A0G4E9U4"/>
<protein>
    <submittedName>
        <fullName evidence="3">Uncharacterized protein</fullName>
    </submittedName>
</protein>
<dbReference type="SUPFAM" id="SSF50998">
    <property type="entry name" value="Quinoprotein alcohol dehydrogenase-like"/>
    <property type="match status" value="1"/>
</dbReference>
<accession>A0A0G4E9U4</accession>
<feature type="region of interest" description="Disordered" evidence="1">
    <location>
        <begin position="56"/>
        <end position="80"/>
    </location>
</feature>
<gene>
    <name evidence="3" type="ORF">Vbra_11076</name>
</gene>
<proteinExistence type="predicted"/>
<dbReference type="InterPro" id="IPR010262">
    <property type="entry name" value="Arylsulfotransferase_bact"/>
</dbReference>
<dbReference type="AlphaFoldDB" id="A0A0G4E9U4"/>
<dbReference type="STRING" id="1169540.A0A0G4E9U4"/>
<dbReference type="InterPro" id="IPR011047">
    <property type="entry name" value="Quinoprotein_ADH-like_sf"/>
</dbReference>
<evidence type="ECO:0000256" key="2">
    <source>
        <dbReference type="SAM" id="SignalP"/>
    </source>
</evidence>
<dbReference type="VEuPathDB" id="CryptoDB:Vbra_11076"/>
<sequence>MRSLSLLVPLLCCCCCLGASSTAFSASPRFLDAAGSDLEEALADLRKQVERLKQQIRRQEEESRAAAATEAPLADDEEGVTDAPLFIEDDVIEEAGATQAPLIEDDDDTELSEEELKRSFFDELAARAEGRDMTKLYGPYQYLNPMPGAIFVSDMTTVAIKPKTCPVDLSTAEGKVTIRGEQSGRHEGTLKLGDDHCTLVFHPAHTMGYEIVTEGVEIFPQARKEQEKSPPLEYGEKITVAIEGGIKAGGSGNGKEAARETLPAFEWSFNIAKDTTPYSRTSRRRSASRQGGNGNGSGEDDPHAHKDGSQLAFELLMKERDAIMREQRQQNNKNGTAMAEASRPHRVMDPRRYQTMDATVPEIQQIVKTQPGKTADGYIFAANSGFGSGMYFLILDENGEPVFFMPPPAGRADIAEFKVQRNGHLTYRAAGRGGYVELDHEYEEVKVHTAKHGGFADFHGLQVRDDGRALVMVYDRRKVNFASREVQKVVRSGPTRGEVTVVGPVVQEIDTQGNVLFEFRVWDRIPGVFNYTKMQYREGMSLWDIGHVNSIDWTPDGHLIFSFRHIGALKVSRDTGEVLWRFGSEEPWNQFKYLNKDRGFTHQHDVRLRSDKSLTMFDNGNEFSPRYSRAVEYEIDQDKLTAKKVWEYRHDPDYFGFATGNAQKLDNGNWAIDWGGLGSPPMPFYTEVTDKGEKVCELQFSRGGSYRSYRQQWWGQPRTRPELVYKPPSGRSLGSVHYSWNGATNVTEWEVYFGPTHPPTELLNRHPKSMFEHHLPVVGDKKQFFRVVAVDKTGRRIRSSNVLEVDPSKGGGEREGIGGPARGKKKPPPSTPPASRKKRSGGGGNNRRGPQGGGNNGSGGGKQTHEA</sequence>
<dbReference type="OrthoDB" id="5427350at2759"/>
<feature type="region of interest" description="Disordered" evidence="1">
    <location>
        <begin position="800"/>
        <end position="867"/>
    </location>
</feature>
<feature type="region of interest" description="Disordered" evidence="1">
    <location>
        <begin position="276"/>
        <end position="306"/>
    </location>
</feature>
<dbReference type="Pfam" id="PF05935">
    <property type="entry name" value="Arylsulfotrans"/>
    <property type="match status" value="1"/>
</dbReference>